<keyword evidence="2" id="KW-1003">Cell membrane</keyword>
<sequence length="122" mass="13604">MCVSRNCTPVTCGDSNQQPSQVLGMLAGNCSAENCTNSSTSGYDRDEDLARGEIATLAIMFIVTVVGNSCILFALCARRKHRKLTRMYFFILHLSIADLITGFLNVLPQLAWDITYRYVYTH</sequence>
<keyword evidence="4 10" id="KW-1133">Transmembrane helix</keyword>
<evidence type="ECO:0000313" key="13">
    <source>
        <dbReference type="Proteomes" id="UP001159363"/>
    </source>
</evidence>
<evidence type="ECO:0000256" key="3">
    <source>
        <dbReference type="ARBA" id="ARBA00022692"/>
    </source>
</evidence>
<comment type="caution">
    <text evidence="10">Lacks conserved residue(s) required for the propagation of feature annotation.</text>
</comment>
<keyword evidence="3 10" id="KW-0812">Transmembrane</keyword>
<evidence type="ECO:0000256" key="6">
    <source>
        <dbReference type="ARBA" id="ARBA00023136"/>
    </source>
</evidence>
<comment type="caution">
    <text evidence="12">The sequence shown here is derived from an EMBL/GenBank/DDBJ whole genome shotgun (WGS) entry which is preliminary data.</text>
</comment>
<comment type="similarity">
    <text evidence="10">Belongs to the G-protein coupled receptor 1 family. Vasopressin/oxytocin receptor subfamily.</text>
</comment>
<evidence type="ECO:0000256" key="2">
    <source>
        <dbReference type="ARBA" id="ARBA00022475"/>
    </source>
</evidence>
<accession>A0ABQ9GPV0</accession>
<proteinExistence type="inferred from homology"/>
<evidence type="ECO:0000256" key="1">
    <source>
        <dbReference type="ARBA" id="ARBA00004651"/>
    </source>
</evidence>
<dbReference type="EMBL" id="JARBHB010000010">
    <property type="protein sequence ID" value="KAJ8874029.1"/>
    <property type="molecule type" value="Genomic_DNA"/>
</dbReference>
<gene>
    <name evidence="12" type="ORF">PR048_024869</name>
</gene>
<feature type="transmembrane region" description="Helical" evidence="10">
    <location>
        <begin position="87"/>
        <end position="107"/>
    </location>
</feature>
<keyword evidence="8 10" id="KW-0325">Glycoprotein</keyword>
<feature type="transmembrane region" description="Helical" evidence="10">
    <location>
        <begin position="54"/>
        <end position="75"/>
    </location>
</feature>
<dbReference type="Gene3D" id="1.20.1070.10">
    <property type="entry name" value="Rhodopsin 7-helix transmembrane proteins"/>
    <property type="match status" value="1"/>
</dbReference>
<protein>
    <recommendedName>
        <fullName evidence="11">G-protein coupled receptors family 1 profile domain-containing protein</fullName>
    </recommendedName>
</protein>
<evidence type="ECO:0000259" key="11">
    <source>
        <dbReference type="PROSITE" id="PS50262"/>
    </source>
</evidence>
<dbReference type="InterPro" id="IPR017452">
    <property type="entry name" value="GPCR_Rhodpsn_7TM"/>
</dbReference>
<dbReference type="InterPro" id="IPR001817">
    <property type="entry name" value="Vasoprsn_rcpt"/>
</dbReference>
<dbReference type="Proteomes" id="UP001159363">
    <property type="component" value="Chromosome 9"/>
</dbReference>
<keyword evidence="9 10" id="KW-0807">Transducer</keyword>
<comment type="subcellular location">
    <subcellularLocation>
        <location evidence="1 10">Cell membrane</location>
        <topology evidence="1 10">Multi-pass membrane protein</topology>
    </subcellularLocation>
</comment>
<keyword evidence="7 10" id="KW-0675">Receptor</keyword>
<keyword evidence="5 10" id="KW-0297">G-protein coupled receptor</keyword>
<evidence type="ECO:0000313" key="12">
    <source>
        <dbReference type="EMBL" id="KAJ8874029.1"/>
    </source>
</evidence>
<keyword evidence="6 10" id="KW-0472">Membrane</keyword>
<dbReference type="PANTHER" id="PTHR24241:SF161">
    <property type="entry name" value="G-PROTEIN COUPLED RECEPTORS FAMILY 1 PROFILE DOMAIN-CONTAINING PROTEIN"/>
    <property type="match status" value="1"/>
</dbReference>
<keyword evidence="13" id="KW-1185">Reference proteome</keyword>
<evidence type="ECO:0000256" key="9">
    <source>
        <dbReference type="ARBA" id="ARBA00023224"/>
    </source>
</evidence>
<feature type="domain" description="G-protein coupled receptors family 1 profile" evidence="11">
    <location>
        <begin position="67"/>
        <end position="122"/>
    </location>
</feature>
<dbReference type="PROSITE" id="PS50262">
    <property type="entry name" value="G_PROTEIN_RECEP_F1_2"/>
    <property type="match status" value="1"/>
</dbReference>
<reference evidence="12 13" key="1">
    <citation type="submission" date="2023-02" db="EMBL/GenBank/DDBJ databases">
        <title>LHISI_Scaffold_Assembly.</title>
        <authorList>
            <person name="Stuart O.P."/>
            <person name="Cleave R."/>
            <person name="Magrath M.J.L."/>
            <person name="Mikheyev A.S."/>
        </authorList>
    </citation>
    <scope>NUCLEOTIDE SEQUENCE [LARGE SCALE GENOMIC DNA]</scope>
    <source>
        <strain evidence="12">Daus_M_001</strain>
        <tissue evidence="12">Leg muscle</tissue>
    </source>
</reference>
<evidence type="ECO:0000256" key="8">
    <source>
        <dbReference type="ARBA" id="ARBA00023180"/>
    </source>
</evidence>
<dbReference type="PANTHER" id="PTHR24241">
    <property type="entry name" value="NEUROPEPTIDE RECEPTOR-RELATED G-PROTEIN COUPLED RECEPTOR"/>
    <property type="match status" value="1"/>
</dbReference>
<organism evidence="12 13">
    <name type="scientific">Dryococelus australis</name>
    <dbReference type="NCBI Taxonomy" id="614101"/>
    <lineage>
        <taxon>Eukaryota</taxon>
        <taxon>Metazoa</taxon>
        <taxon>Ecdysozoa</taxon>
        <taxon>Arthropoda</taxon>
        <taxon>Hexapoda</taxon>
        <taxon>Insecta</taxon>
        <taxon>Pterygota</taxon>
        <taxon>Neoptera</taxon>
        <taxon>Polyneoptera</taxon>
        <taxon>Phasmatodea</taxon>
        <taxon>Verophasmatodea</taxon>
        <taxon>Anareolatae</taxon>
        <taxon>Phasmatidae</taxon>
        <taxon>Eurycanthinae</taxon>
        <taxon>Dryococelus</taxon>
    </lineage>
</organism>
<evidence type="ECO:0000256" key="4">
    <source>
        <dbReference type="ARBA" id="ARBA00022989"/>
    </source>
</evidence>
<evidence type="ECO:0000256" key="7">
    <source>
        <dbReference type="ARBA" id="ARBA00023170"/>
    </source>
</evidence>
<evidence type="ECO:0000256" key="10">
    <source>
        <dbReference type="RuleBase" id="RU046427"/>
    </source>
</evidence>
<name>A0ABQ9GPV0_9NEOP</name>
<dbReference type="PRINTS" id="PR00896">
    <property type="entry name" value="VASOPRESSINR"/>
</dbReference>
<dbReference type="SUPFAM" id="SSF81321">
    <property type="entry name" value="Family A G protein-coupled receptor-like"/>
    <property type="match status" value="1"/>
</dbReference>
<evidence type="ECO:0000256" key="5">
    <source>
        <dbReference type="ARBA" id="ARBA00023040"/>
    </source>
</evidence>